<dbReference type="EMBL" id="JABDTM020026563">
    <property type="protein sequence ID" value="KAH0811772.1"/>
    <property type="molecule type" value="Genomic_DNA"/>
</dbReference>
<feature type="compositionally biased region" description="Basic and acidic residues" evidence="1">
    <location>
        <begin position="146"/>
        <end position="167"/>
    </location>
</feature>
<accession>A0A8J6HCX8</accession>
<organism evidence="2 3">
    <name type="scientific">Tenebrio molitor</name>
    <name type="common">Yellow mealworm beetle</name>
    <dbReference type="NCBI Taxonomy" id="7067"/>
    <lineage>
        <taxon>Eukaryota</taxon>
        <taxon>Metazoa</taxon>
        <taxon>Ecdysozoa</taxon>
        <taxon>Arthropoda</taxon>
        <taxon>Hexapoda</taxon>
        <taxon>Insecta</taxon>
        <taxon>Pterygota</taxon>
        <taxon>Neoptera</taxon>
        <taxon>Endopterygota</taxon>
        <taxon>Coleoptera</taxon>
        <taxon>Polyphaga</taxon>
        <taxon>Cucujiformia</taxon>
        <taxon>Tenebrionidae</taxon>
        <taxon>Tenebrio</taxon>
    </lineage>
</organism>
<reference evidence="2" key="1">
    <citation type="journal article" date="2020" name="J Insects Food Feed">
        <title>The yellow mealworm (Tenebrio molitor) genome: a resource for the emerging insects as food and feed industry.</title>
        <authorList>
            <person name="Eriksson T."/>
            <person name="Andere A."/>
            <person name="Kelstrup H."/>
            <person name="Emery V."/>
            <person name="Picard C."/>
        </authorList>
    </citation>
    <scope>NUCLEOTIDE SEQUENCE</scope>
    <source>
        <strain evidence="2">Stoneville</strain>
        <tissue evidence="2">Whole head</tissue>
    </source>
</reference>
<proteinExistence type="predicted"/>
<name>A0A8J6HCX8_TENMO</name>
<reference evidence="2" key="2">
    <citation type="submission" date="2021-08" db="EMBL/GenBank/DDBJ databases">
        <authorList>
            <person name="Eriksson T."/>
        </authorList>
    </citation>
    <scope>NUCLEOTIDE SEQUENCE</scope>
    <source>
        <strain evidence="2">Stoneville</strain>
        <tissue evidence="2">Whole head</tissue>
    </source>
</reference>
<keyword evidence="3" id="KW-1185">Reference proteome</keyword>
<dbReference type="AlphaFoldDB" id="A0A8J6HCX8"/>
<protein>
    <submittedName>
        <fullName evidence="2">Uncharacterized protein</fullName>
    </submittedName>
</protein>
<dbReference type="Proteomes" id="UP000719412">
    <property type="component" value="Unassembled WGS sequence"/>
</dbReference>
<comment type="caution">
    <text evidence="2">The sequence shown here is derived from an EMBL/GenBank/DDBJ whole genome shotgun (WGS) entry which is preliminary data.</text>
</comment>
<evidence type="ECO:0000256" key="1">
    <source>
        <dbReference type="SAM" id="MobiDB-lite"/>
    </source>
</evidence>
<evidence type="ECO:0000313" key="2">
    <source>
        <dbReference type="EMBL" id="KAH0811772.1"/>
    </source>
</evidence>
<feature type="region of interest" description="Disordered" evidence="1">
    <location>
        <begin position="146"/>
        <end position="176"/>
    </location>
</feature>
<evidence type="ECO:0000313" key="3">
    <source>
        <dbReference type="Proteomes" id="UP000719412"/>
    </source>
</evidence>
<gene>
    <name evidence="2" type="ORF">GEV33_011019</name>
</gene>
<sequence length="394" mass="45270">MERGRFFGWYTRLNFITTSFRTNKIIELDLGAGDRTGSANYRGPQQLRLGGLTRRWAASPGGGGGTFPPKLFMETLHFYLKAATLHTHRSRLRFNAAHPGKPPPTLRRVRFWGNVRRERISEDLTVSRITDVKTIRVVLTVCMSGPDREKEENNDDDKRKRREEEMRKKKSNGTSSKLELACRETPFAIKRWKPREVLKRIQRQQQPTHTRLDENNKKNVHRLRLRPVKCRCCFTISPLIIDGITRACEERPCSFFPIIIIIIIIVDGGGPAADPDSRTPTEAPIVRARTGRAHTEALPKTTRIRFFRRTQIYDKVRWTRWLAAGSRRAGAGEVVWPAVNSYQEISYGSRNDLGCLAFIVFFYEIMTTNTCSAGLVFNGTLYRVVNGRPFIIYK</sequence>